<dbReference type="OrthoDB" id="10397483at2759"/>
<feature type="compositionally biased region" description="Polar residues" evidence="1">
    <location>
        <begin position="180"/>
        <end position="194"/>
    </location>
</feature>
<feature type="compositionally biased region" description="Basic and acidic residues" evidence="1">
    <location>
        <begin position="559"/>
        <end position="570"/>
    </location>
</feature>
<gene>
    <name evidence="2" type="ORF">OCBIM_22020088mg</name>
</gene>
<dbReference type="AlphaFoldDB" id="A0A0L8FHN3"/>
<feature type="compositionally biased region" description="Pro residues" evidence="1">
    <location>
        <begin position="108"/>
        <end position="118"/>
    </location>
</feature>
<feature type="region of interest" description="Disordered" evidence="1">
    <location>
        <begin position="107"/>
        <end position="289"/>
    </location>
</feature>
<feature type="compositionally biased region" description="Polar residues" evidence="1">
    <location>
        <begin position="480"/>
        <end position="507"/>
    </location>
</feature>
<feature type="compositionally biased region" description="Polar residues" evidence="1">
    <location>
        <begin position="615"/>
        <end position="624"/>
    </location>
</feature>
<feature type="compositionally biased region" description="Polar residues" evidence="1">
    <location>
        <begin position="587"/>
        <end position="602"/>
    </location>
</feature>
<proteinExistence type="predicted"/>
<sequence>MGVDENNMDFIEDKEMNEILDSAISEMLGRIKRSLEEEIPAKPLPPMVPIPIREEEPQKLAKVLEDLGVQTDAVAMDGEKKMQYQINIQEHARPACSPLHINLSLPPHTCPSTPPSSSPAPVKSTAEPRKEPKSTENASVQTVKIGDVANSPKTQNDTQRETKPGVLPIHINVTMPHICQPTTDKPTPAASQPDTAAEQKKKPALKEISVQTDDMVADTKEDVAPETTPAASQPDTAAEQKKKPALKEIGVQTDDMGADTKEDVAPETTPAASQPDTAAEQQKKPALKEIGVQTDDMGADTKKDMHPPLTVQLIVEESPATAGSAETLEPQKEGKPVETVSVQTEETAADREKPVLYDINIQEHARPENTPLRINFNLPQHTCPKSAAEPPSDEESQESSDSQNEDEVTDGVGVQTIETGDDRPKPVQYKINIQEHKRPATSPLHITLNQPRHTCPASTVQSPPATPQPAKKPKIMKDLSVQTGENGAEKSSPNQYQFNIPKQSGLESSPIRIHVNVPPHDCQSPSTVKRPSVRDISDSSQPPKRPKQVGDMSVQTDNETSKSKITQADKHGHVYINVKVPPHTCTLQTANPNLDKSTQATRKQSKPATYKGEGMQTSMASTDDSKMIQTKNQYYVLPDGTPFYITLNTASVTNQQAATQPNSVGKSP</sequence>
<feature type="compositionally biased region" description="Polar residues" evidence="1">
    <location>
        <begin position="270"/>
        <end position="280"/>
    </location>
</feature>
<evidence type="ECO:0000256" key="1">
    <source>
        <dbReference type="SAM" id="MobiDB-lite"/>
    </source>
</evidence>
<feature type="region of interest" description="Disordered" evidence="1">
    <location>
        <begin position="587"/>
        <end position="624"/>
    </location>
</feature>
<evidence type="ECO:0008006" key="3">
    <source>
        <dbReference type="Google" id="ProtNLM"/>
    </source>
</evidence>
<name>A0A0L8FHN3_OCTBM</name>
<dbReference type="EMBL" id="KQ431445">
    <property type="protein sequence ID" value="KOF63169.1"/>
    <property type="molecule type" value="Genomic_DNA"/>
</dbReference>
<feature type="region of interest" description="Disordered" evidence="1">
    <location>
        <begin position="317"/>
        <end position="570"/>
    </location>
</feature>
<reference evidence="2" key="1">
    <citation type="submission" date="2015-07" db="EMBL/GenBank/DDBJ databases">
        <title>MeaNS - Measles Nucleotide Surveillance Program.</title>
        <authorList>
            <person name="Tran T."/>
            <person name="Druce J."/>
        </authorList>
    </citation>
    <scope>NUCLEOTIDE SEQUENCE</scope>
    <source>
        <strain evidence="2">UCB-OBI-ISO-001</strain>
        <tissue evidence="2">Gonad</tissue>
    </source>
</reference>
<feature type="compositionally biased region" description="Basic and acidic residues" evidence="1">
    <location>
        <begin position="348"/>
        <end position="367"/>
    </location>
</feature>
<evidence type="ECO:0000313" key="2">
    <source>
        <dbReference type="EMBL" id="KOF63169.1"/>
    </source>
</evidence>
<feature type="non-terminal residue" evidence="2">
    <location>
        <position position="668"/>
    </location>
</feature>
<accession>A0A0L8FHN3</accession>
<feature type="compositionally biased region" description="Acidic residues" evidence="1">
    <location>
        <begin position="391"/>
        <end position="409"/>
    </location>
</feature>
<feature type="compositionally biased region" description="Polar residues" evidence="1">
    <location>
        <begin position="447"/>
        <end position="462"/>
    </location>
</feature>
<organism evidence="2">
    <name type="scientific">Octopus bimaculoides</name>
    <name type="common">California two-spotted octopus</name>
    <dbReference type="NCBI Taxonomy" id="37653"/>
    <lineage>
        <taxon>Eukaryota</taxon>
        <taxon>Metazoa</taxon>
        <taxon>Spiralia</taxon>
        <taxon>Lophotrochozoa</taxon>
        <taxon>Mollusca</taxon>
        <taxon>Cephalopoda</taxon>
        <taxon>Coleoidea</taxon>
        <taxon>Octopodiformes</taxon>
        <taxon>Octopoda</taxon>
        <taxon>Incirrata</taxon>
        <taxon>Octopodidae</taxon>
        <taxon>Octopus</taxon>
    </lineage>
</organism>
<protein>
    <recommendedName>
        <fullName evidence="3">Proteoglycan 4-like</fullName>
    </recommendedName>
</protein>